<dbReference type="EMBL" id="JAKLTR010000007">
    <property type="protein sequence ID" value="MCG2615250.1"/>
    <property type="molecule type" value="Genomic_DNA"/>
</dbReference>
<dbReference type="RefSeq" id="WP_237872431.1">
    <property type="nucleotide sequence ID" value="NZ_JAKLTR010000007.1"/>
</dbReference>
<comment type="caution">
    <text evidence="1">The sequence shown here is derived from an EMBL/GenBank/DDBJ whole genome shotgun (WGS) entry which is preliminary data.</text>
</comment>
<name>A0ABS9KSG3_9BACT</name>
<evidence type="ECO:0000313" key="1">
    <source>
        <dbReference type="EMBL" id="MCG2615250.1"/>
    </source>
</evidence>
<sequence length="286" mass="31816">MDALNTEVSAYNTLLTNLLQKLKPSPRFNPNEEAKKVIATLKETNLSGDLSDLKQKYASNDFAKFASNVEAFRTTGKKDFFATYNYFTVSNWTYYVDPKTIEDDLTIFSVNITPKSDVACTPFTRSYELRVKAKSGIKLDFSTGLFANFGGSKFIDQSYQYDSVPGQPDRYKIVRNKAKNSVFPSIGALMHIYKRSGNDVNLAGVFGVSTRDLDKINYHLGGSLIFGTTRRVILSVGATWTKTTLINDNYSEGQVVAKADAPTTIPTDTFNRFGGFVAFTYNLSAK</sequence>
<proteinExistence type="predicted"/>
<evidence type="ECO:0000313" key="2">
    <source>
        <dbReference type="Proteomes" id="UP001165367"/>
    </source>
</evidence>
<gene>
    <name evidence="1" type="ORF">LZZ85_13195</name>
</gene>
<dbReference type="Proteomes" id="UP001165367">
    <property type="component" value="Unassembled WGS sequence"/>
</dbReference>
<accession>A0ABS9KSG3</accession>
<evidence type="ECO:0008006" key="3">
    <source>
        <dbReference type="Google" id="ProtNLM"/>
    </source>
</evidence>
<protein>
    <recommendedName>
        <fullName evidence="3">DUF3575 domain-containing protein</fullName>
    </recommendedName>
</protein>
<keyword evidence="2" id="KW-1185">Reference proteome</keyword>
<organism evidence="1 2">
    <name type="scientific">Terrimonas ginsenosidimutans</name>
    <dbReference type="NCBI Taxonomy" id="2908004"/>
    <lineage>
        <taxon>Bacteria</taxon>
        <taxon>Pseudomonadati</taxon>
        <taxon>Bacteroidota</taxon>
        <taxon>Chitinophagia</taxon>
        <taxon>Chitinophagales</taxon>
        <taxon>Chitinophagaceae</taxon>
        <taxon>Terrimonas</taxon>
    </lineage>
</organism>
<reference evidence="1" key="1">
    <citation type="submission" date="2022-01" db="EMBL/GenBank/DDBJ databases">
        <authorList>
            <person name="Jo J.-H."/>
            <person name="Im W.-T."/>
        </authorList>
    </citation>
    <scope>NUCLEOTIDE SEQUENCE</scope>
    <source>
        <strain evidence="1">NA20</strain>
    </source>
</reference>